<sequence length="435" mass="47699">MQRVKADTIPTTMRAPSPLRGSFARPQSPARGLAEAAQVDKQGGQTTAAAPAQVPSPHGSEQPPSPASPESSTISSPTSARPSSGSHQLPRGYIPIPVIHEENPRQPSQVYHQAQKTHYPAQQSDYHAHSPVYHQIQGDDRDQRPQRAQSPFKVSQRGSTSRESSPARIQPQPPIRIQTVKPQAAQQQMPTPGSPPSLPPEIKLDNKAGSPGTEAPASYIPIQVVRTDADTKAPPQKPPSPAENVDKKIPCPVKAVPLEERHIPQESEAQKPSEAEELPKHPGVLKVEAILNNVQSLEQAVNSFEGKKNDKKYLMIEEYLTKELLALDSVDPEGRADVRQARRDGVRKVQNILERLEQKAEDVPESVQVDGSSLPENHLREKMDIDSVVENTAKDVNNKNAKEQIKMEIHHPESKEKVVTSLAKETNTSENVTEP</sequence>
<dbReference type="EMBL" id="CM037621">
    <property type="protein sequence ID" value="KAH8001858.1"/>
    <property type="molecule type" value="Genomic_DNA"/>
</dbReference>
<accession>A0ACB8F9D3</accession>
<protein>
    <submittedName>
        <fullName evidence="1">Uncharacterized protein</fullName>
    </submittedName>
</protein>
<reference evidence="1" key="1">
    <citation type="submission" date="2021-08" db="EMBL/GenBank/DDBJ databases">
        <title>The first chromosome-level gecko genome reveals the dynamic sex chromosomes of Neotropical dwarf geckos (Sphaerodactylidae: Sphaerodactylus).</title>
        <authorList>
            <person name="Pinto B.J."/>
            <person name="Keating S.E."/>
            <person name="Gamble T."/>
        </authorList>
    </citation>
    <scope>NUCLEOTIDE SEQUENCE</scope>
    <source>
        <strain evidence="1">TG3544</strain>
    </source>
</reference>
<keyword evidence="2" id="KW-1185">Reference proteome</keyword>
<proteinExistence type="predicted"/>
<dbReference type="Proteomes" id="UP000827872">
    <property type="component" value="Linkage Group LG08"/>
</dbReference>
<gene>
    <name evidence="1" type="ORF">K3G42_017416</name>
</gene>
<name>A0ACB8F9D3_9SAUR</name>
<comment type="caution">
    <text evidence="1">The sequence shown here is derived from an EMBL/GenBank/DDBJ whole genome shotgun (WGS) entry which is preliminary data.</text>
</comment>
<evidence type="ECO:0000313" key="2">
    <source>
        <dbReference type="Proteomes" id="UP000827872"/>
    </source>
</evidence>
<evidence type="ECO:0000313" key="1">
    <source>
        <dbReference type="EMBL" id="KAH8001858.1"/>
    </source>
</evidence>
<organism evidence="1 2">
    <name type="scientific">Sphaerodactylus townsendi</name>
    <dbReference type="NCBI Taxonomy" id="933632"/>
    <lineage>
        <taxon>Eukaryota</taxon>
        <taxon>Metazoa</taxon>
        <taxon>Chordata</taxon>
        <taxon>Craniata</taxon>
        <taxon>Vertebrata</taxon>
        <taxon>Euteleostomi</taxon>
        <taxon>Lepidosauria</taxon>
        <taxon>Squamata</taxon>
        <taxon>Bifurcata</taxon>
        <taxon>Gekkota</taxon>
        <taxon>Sphaerodactylidae</taxon>
        <taxon>Sphaerodactylus</taxon>
    </lineage>
</organism>